<organism evidence="1">
    <name type="scientific">Siphoviridae sp. ctvxh7</name>
    <dbReference type="NCBI Taxonomy" id="2827283"/>
    <lineage>
        <taxon>Viruses</taxon>
        <taxon>Duplodnaviria</taxon>
        <taxon>Heunggongvirae</taxon>
        <taxon>Uroviricota</taxon>
        <taxon>Caudoviricetes</taxon>
    </lineage>
</organism>
<protein>
    <submittedName>
        <fullName evidence="1">Uncharacterized protein</fullName>
    </submittedName>
</protein>
<reference evidence="1" key="1">
    <citation type="journal article" date="2021" name="Proc. Natl. Acad. Sci. U.S.A.">
        <title>A Catalog of Tens of Thousands of Viruses from Human Metagenomes Reveals Hidden Associations with Chronic Diseases.</title>
        <authorList>
            <person name="Tisza M.J."/>
            <person name="Buck C.B."/>
        </authorList>
    </citation>
    <scope>NUCLEOTIDE SEQUENCE</scope>
    <source>
        <strain evidence="1">Ctvxh7</strain>
    </source>
</reference>
<evidence type="ECO:0000313" key="1">
    <source>
        <dbReference type="EMBL" id="DAE27969.1"/>
    </source>
</evidence>
<sequence>MIRHLATQIKHDRADTAATKLGVQALLRAQMIADYNKWHDRGYAPIYARQNFENCWKQYHALGVNGVMDDIHTKFLQLPTEH</sequence>
<name>A0A8S5RA72_9CAUD</name>
<dbReference type="EMBL" id="BK015847">
    <property type="protein sequence ID" value="DAE27969.1"/>
    <property type="molecule type" value="Genomic_DNA"/>
</dbReference>
<proteinExistence type="predicted"/>
<accession>A0A8S5RA72</accession>